<dbReference type="Pfam" id="PF07059">
    <property type="entry name" value="EDR2_C"/>
    <property type="match status" value="1"/>
</dbReference>
<dbReference type="EMBL" id="CABITT030000008">
    <property type="protein sequence ID" value="VVB17249.1"/>
    <property type="molecule type" value="Genomic_DNA"/>
</dbReference>
<proteinExistence type="predicted"/>
<name>A0A565CUA5_9BRAS</name>
<sequence>MDDIIPRRRSQHRIQRLGFSCRRHLRSANYFKTKQKSPGGDYLLSPAGVDWLKSTAKLDNVLARPDYRVAHALRKAQSRGESLNSFIFAVNFQVPSKEPYSLVLYFATEDPIPSDSLLHRLINGEEDDSFRNQRLKLLTNVVEGPRIVRAAAGNFGALVLGKALKCGYHRGTNYFEIDVDLGSYAIMAAVVRLTLRYLRSLTTDIGFVVEAQTKDELLET</sequence>
<dbReference type="InterPro" id="IPR009769">
    <property type="entry name" value="EDR2_C"/>
</dbReference>
<gene>
    <name evidence="2" type="ORF">ANE_LOCUS27693</name>
</gene>
<dbReference type="PANTHER" id="PTHR12136:SF93">
    <property type="entry name" value="ENHANCED DISEASE RESISTANCE-LIKE PROTEIN (DUF1336)"/>
    <property type="match status" value="1"/>
</dbReference>
<comment type="caution">
    <text evidence="2">The sequence shown here is derived from an EMBL/GenBank/DDBJ whole genome shotgun (WGS) entry which is preliminary data.</text>
</comment>
<evidence type="ECO:0000259" key="1">
    <source>
        <dbReference type="Pfam" id="PF07059"/>
    </source>
</evidence>
<evidence type="ECO:0000313" key="3">
    <source>
        <dbReference type="Proteomes" id="UP000489600"/>
    </source>
</evidence>
<protein>
    <recommendedName>
        <fullName evidence="1">Protein ENHANCED DISEASE RESISTANCE 2 C-terminal domain-containing protein</fullName>
    </recommendedName>
</protein>
<organism evidence="2 3">
    <name type="scientific">Arabis nemorensis</name>
    <dbReference type="NCBI Taxonomy" id="586526"/>
    <lineage>
        <taxon>Eukaryota</taxon>
        <taxon>Viridiplantae</taxon>
        <taxon>Streptophyta</taxon>
        <taxon>Embryophyta</taxon>
        <taxon>Tracheophyta</taxon>
        <taxon>Spermatophyta</taxon>
        <taxon>Magnoliopsida</taxon>
        <taxon>eudicotyledons</taxon>
        <taxon>Gunneridae</taxon>
        <taxon>Pentapetalae</taxon>
        <taxon>rosids</taxon>
        <taxon>malvids</taxon>
        <taxon>Brassicales</taxon>
        <taxon>Brassicaceae</taxon>
        <taxon>Arabideae</taxon>
        <taxon>Arabis</taxon>
    </lineage>
</organism>
<dbReference type="InterPro" id="IPR045096">
    <property type="entry name" value="EDR2-like"/>
</dbReference>
<reference evidence="2" key="1">
    <citation type="submission" date="2019-07" db="EMBL/GenBank/DDBJ databases">
        <authorList>
            <person name="Dittberner H."/>
        </authorList>
    </citation>
    <scope>NUCLEOTIDE SEQUENCE [LARGE SCALE GENOMIC DNA]</scope>
</reference>
<dbReference type="OrthoDB" id="9970435at2759"/>
<accession>A0A565CUA5</accession>
<dbReference type="AlphaFoldDB" id="A0A565CUA5"/>
<keyword evidence="3" id="KW-1185">Reference proteome</keyword>
<feature type="domain" description="Protein ENHANCED DISEASE RESISTANCE 2 C-terminal" evidence="1">
    <location>
        <begin position="24"/>
        <end position="219"/>
    </location>
</feature>
<evidence type="ECO:0000313" key="2">
    <source>
        <dbReference type="EMBL" id="VVB17249.1"/>
    </source>
</evidence>
<dbReference type="PANTHER" id="PTHR12136">
    <property type="entry name" value="ENHANCED DISEASE RESISTANCE-RELATED"/>
    <property type="match status" value="1"/>
</dbReference>
<dbReference type="Proteomes" id="UP000489600">
    <property type="component" value="Unassembled WGS sequence"/>
</dbReference>